<dbReference type="RefSeq" id="WP_133418846.1">
    <property type="nucleotide sequence ID" value="NZ_SDQG01000001.1"/>
</dbReference>
<dbReference type="Proteomes" id="UP000294865">
    <property type="component" value="Unassembled WGS sequence"/>
</dbReference>
<dbReference type="SMART" id="SM00382">
    <property type="entry name" value="AAA"/>
    <property type="match status" value="1"/>
</dbReference>
<dbReference type="EMBL" id="SDQG01000001">
    <property type="protein sequence ID" value="TDM18227.1"/>
    <property type="molecule type" value="Genomic_DNA"/>
</dbReference>
<protein>
    <submittedName>
        <fullName evidence="5">ABC-F family ATP-binding cassette domain-containing protein</fullName>
    </submittedName>
</protein>
<evidence type="ECO:0000313" key="6">
    <source>
        <dbReference type="Proteomes" id="UP000294865"/>
    </source>
</evidence>
<dbReference type="InterPro" id="IPR027417">
    <property type="entry name" value="P-loop_NTPase"/>
</dbReference>
<proteinExistence type="predicted"/>
<dbReference type="AlphaFoldDB" id="A0A4R6C7F3"/>
<name>A0A4R6C7F3_9STAP</name>
<dbReference type="CDD" id="cd03221">
    <property type="entry name" value="ABCF_EF-3"/>
    <property type="match status" value="1"/>
</dbReference>
<organism evidence="5 6">
    <name type="scientific">Macrococcoides canis</name>
    <dbReference type="NCBI Taxonomy" id="1855823"/>
    <lineage>
        <taxon>Bacteria</taxon>
        <taxon>Bacillati</taxon>
        <taxon>Bacillota</taxon>
        <taxon>Bacilli</taxon>
        <taxon>Bacillales</taxon>
        <taxon>Staphylococcaceae</taxon>
        <taxon>Macrococcoides</taxon>
    </lineage>
</organism>
<feature type="domain" description="ABC transporter" evidence="4">
    <location>
        <begin position="2"/>
        <end position="187"/>
    </location>
</feature>
<dbReference type="GO" id="GO:0005524">
    <property type="term" value="F:ATP binding"/>
    <property type="evidence" value="ECO:0007669"/>
    <property type="project" value="UniProtKB-KW"/>
</dbReference>
<dbReference type="InterPro" id="IPR003593">
    <property type="entry name" value="AAA+_ATPase"/>
</dbReference>
<dbReference type="InterPro" id="IPR050611">
    <property type="entry name" value="ABCF"/>
</dbReference>
<gene>
    <name evidence="5" type="ORF">ETI04_01670</name>
</gene>
<evidence type="ECO:0000256" key="2">
    <source>
        <dbReference type="ARBA" id="ARBA00022741"/>
    </source>
</evidence>
<sequence length="215" mass="24552">MVQGDKVAITGPNGSGKTTFIRQLIKEQIGGYYKPNLKIGYFAQNLTTLDNEKSIFENVQSTSIQDDIVIRNILAALGFDYSRLNQKVKFLSGGERVRLQITKLLLGDYDMLILDEPTNFLDVATMQALEQFLKDYPGSFLIISHDAQFIQNTVNTQFVIKQKRLLDETKQKAYPTAENSNLQLLEYQLEQMILDPDIDIQDVIDLKKKIENLKK</sequence>
<dbReference type="PANTHER" id="PTHR19211:SF100">
    <property type="entry name" value="RIBOSOME PROTECTION PROTEIN VMLR"/>
    <property type="match status" value="1"/>
</dbReference>
<keyword evidence="2" id="KW-0547">Nucleotide-binding</keyword>
<dbReference type="PANTHER" id="PTHR19211">
    <property type="entry name" value="ATP-BINDING TRANSPORT PROTEIN-RELATED"/>
    <property type="match status" value="1"/>
</dbReference>
<reference evidence="5 6" key="1">
    <citation type="submission" date="2019-01" db="EMBL/GenBank/DDBJ databases">
        <title>Draft genome sequences of Macrococcus caseolyticus, Macrococcus canis, Macrococcus bohemicus and Macrococcus goetzii.</title>
        <authorList>
            <person name="Mazhar S."/>
            <person name="Altermann E."/>
            <person name="Hill C."/>
            <person name="Mcauliffe O."/>
        </authorList>
    </citation>
    <scope>NUCLEOTIDE SEQUENCE [LARGE SCALE GENOMIC DNA]</scope>
    <source>
        <strain evidence="5 6">DPC7162</strain>
    </source>
</reference>
<dbReference type="InterPro" id="IPR003439">
    <property type="entry name" value="ABC_transporter-like_ATP-bd"/>
</dbReference>
<dbReference type="SUPFAM" id="SSF52540">
    <property type="entry name" value="P-loop containing nucleoside triphosphate hydrolases"/>
    <property type="match status" value="1"/>
</dbReference>
<dbReference type="Gene3D" id="3.40.50.300">
    <property type="entry name" value="P-loop containing nucleotide triphosphate hydrolases"/>
    <property type="match status" value="1"/>
</dbReference>
<evidence type="ECO:0000259" key="4">
    <source>
        <dbReference type="PROSITE" id="PS50893"/>
    </source>
</evidence>
<keyword evidence="1" id="KW-0677">Repeat</keyword>
<keyword evidence="3 5" id="KW-0067">ATP-binding</keyword>
<evidence type="ECO:0000313" key="5">
    <source>
        <dbReference type="EMBL" id="TDM18227.1"/>
    </source>
</evidence>
<evidence type="ECO:0000256" key="3">
    <source>
        <dbReference type="ARBA" id="ARBA00022840"/>
    </source>
</evidence>
<dbReference type="GO" id="GO:0016887">
    <property type="term" value="F:ATP hydrolysis activity"/>
    <property type="evidence" value="ECO:0007669"/>
    <property type="project" value="InterPro"/>
</dbReference>
<comment type="caution">
    <text evidence="5">The sequence shown here is derived from an EMBL/GenBank/DDBJ whole genome shotgun (WGS) entry which is preliminary data.</text>
</comment>
<dbReference type="Pfam" id="PF00005">
    <property type="entry name" value="ABC_tran"/>
    <property type="match status" value="1"/>
</dbReference>
<accession>A0A4R6C7F3</accession>
<dbReference type="PROSITE" id="PS50893">
    <property type="entry name" value="ABC_TRANSPORTER_2"/>
    <property type="match status" value="1"/>
</dbReference>
<evidence type="ECO:0000256" key="1">
    <source>
        <dbReference type="ARBA" id="ARBA00022737"/>
    </source>
</evidence>